<keyword evidence="1 10" id="KW-0698">rRNA processing</keyword>
<dbReference type="InterPro" id="IPR020596">
    <property type="entry name" value="rRNA_Ade_Mease_Trfase_CS"/>
</dbReference>
<protein>
    <recommendedName>
        <fullName evidence="10">rRNA adenine N(6)-methyltransferase</fullName>
        <ecNumber evidence="10">2.1.1.-</ecNumber>
    </recommendedName>
</protein>
<evidence type="ECO:0000256" key="5">
    <source>
        <dbReference type="ARBA" id="ARBA00022884"/>
    </source>
</evidence>
<comment type="function">
    <text evidence="7">Specifically dimethylates two adjacent adenosines in the loop of a conserved hairpin near the 3'-end of 18S rRNA in the 40S particle. Involved in the pre-rRNA processing steps leading to small-subunit rRNA production independently of its RNA-modifying catalytic activity. Part of the small subunit (SSU) processome, first precursor of the small eukaryotic ribosomal subunit. During the assembly of the SSU processome in the nucleolus, many ribosome biogenesis factors, an RNA chaperone and ribosomal proteins associate with the nascent pre-rRNA and work in concert to generate RNA folding, modifications, rearrangements and cleavage as well as targeted degradation of pre-ribosomal RNA by the RNA exosome.</text>
</comment>
<feature type="domain" description="Ribosomal RNA adenine methylase transferase N-terminal" evidence="11">
    <location>
        <begin position="36"/>
        <end position="205"/>
    </location>
</feature>
<feature type="binding site" evidence="9">
    <location>
        <position position="29"/>
    </location>
    <ligand>
        <name>S-adenosyl-L-methionine</name>
        <dbReference type="ChEBI" id="CHEBI:59789"/>
    </ligand>
</feature>
<keyword evidence="3 9" id="KW-0808">Transferase</keyword>
<dbReference type="InterPro" id="IPR029063">
    <property type="entry name" value="SAM-dependent_MTases_sf"/>
</dbReference>
<dbReference type="GO" id="GO:0005730">
    <property type="term" value="C:nucleolus"/>
    <property type="evidence" value="ECO:0007669"/>
    <property type="project" value="TreeGrafter"/>
</dbReference>
<dbReference type="SMART" id="SM00650">
    <property type="entry name" value="rADc"/>
    <property type="match status" value="1"/>
</dbReference>
<evidence type="ECO:0000259" key="11">
    <source>
        <dbReference type="SMART" id="SM00650"/>
    </source>
</evidence>
<dbReference type="Gene3D" id="1.10.8.480">
    <property type="match status" value="1"/>
</dbReference>
<evidence type="ECO:0000256" key="7">
    <source>
        <dbReference type="ARBA" id="ARBA00046134"/>
    </source>
</evidence>
<dbReference type="AlphaFoldDB" id="E4Z5A8"/>
<dbReference type="FunFam" id="3.40.50.150:FF:000007">
    <property type="entry name" value="rRNA adenine N(6)-methyltransferase"/>
    <property type="match status" value="1"/>
</dbReference>
<organism evidence="12">
    <name type="scientific">Oikopleura dioica</name>
    <name type="common">Tunicate</name>
    <dbReference type="NCBI Taxonomy" id="34765"/>
    <lineage>
        <taxon>Eukaryota</taxon>
        <taxon>Metazoa</taxon>
        <taxon>Chordata</taxon>
        <taxon>Tunicata</taxon>
        <taxon>Appendicularia</taxon>
        <taxon>Copelata</taxon>
        <taxon>Oikopleuridae</taxon>
        <taxon>Oikopleura</taxon>
    </lineage>
</organism>
<dbReference type="Proteomes" id="UP000011014">
    <property type="component" value="Unassembled WGS sequence"/>
</dbReference>
<evidence type="ECO:0000256" key="2">
    <source>
        <dbReference type="ARBA" id="ARBA00022603"/>
    </source>
</evidence>
<dbReference type="GO" id="GO:0003723">
    <property type="term" value="F:RNA binding"/>
    <property type="evidence" value="ECO:0007669"/>
    <property type="project" value="UniProtKB-UniRule"/>
</dbReference>
<dbReference type="PROSITE" id="PS01131">
    <property type="entry name" value="RRNA_A_DIMETH"/>
    <property type="match status" value="1"/>
</dbReference>
<dbReference type="InterPro" id="IPR001737">
    <property type="entry name" value="KsgA/Erm"/>
</dbReference>
<feature type="non-terminal residue" evidence="12">
    <location>
        <position position="1"/>
    </location>
</feature>
<dbReference type="PANTHER" id="PTHR11727:SF7">
    <property type="entry name" value="DIMETHYLADENOSINE TRANSFERASE-RELATED"/>
    <property type="match status" value="1"/>
</dbReference>
<name>E4Z5A8_OIKDI</name>
<evidence type="ECO:0000256" key="4">
    <source>
        <dbReference type="ARBA" id="ARBA00022691"/>
    </source>
</evidence>
<evidence type="ECO:0000256" key="9">
    <source>
        <dbReference type="PROSITE-ProRule" id="PRU01026"/>
    </source>
</evidence>
<evidence type="ECO:0000256" key="10">
    <source>
        <dbReference type="RuleBase" id="RU362106"/>
    </source>
</evidence>
<dbReference type="Gene3D" id="3.40.50.150">
    <property type="entry name" value="Vaccinia Virus protein VP39"/>
    <property type="match status" value="1"/>
</dbReference>
<dbReference type="EC" id="2.1.1.-" evidence="10"/>
<dbReference type="InterPro" id="IPR020598">
    <property type="entry name" value="rRNA_Ade_methylase_Trfase_N"/>
</dbReference>
<dbReference type="InterPro" id="IPR011530">
    <property type="entry name" value="rRNA_adenine_dimethylase"/>
</dbReference>
<feature type="binding site" evidence="9">
    <location>
        <position position="120"/>
    </location>
    <ligand>
        <name>S-adenosyl-L-methionine</name>
        <dbReference type="ChEBI" id="CHEBI:59789"/>
    </ligand>
</feature>
<evidence type="ECO:0000256" key="6">
    <source>
        <dbReference type="ARBA" id="ARBA00035020"/>
    </source>
</evidence>
<comment type="similarity">
    <text evidence="8 9 10">Belongs to the class I-like SAM-binding methyltransferase superfamily. rRNA adenine N(6)-methyltransferase family.</text>
</comment>
<dbReference type="SUPFAM" id="SSF53335">
    <property type="entry name" value="S-adenosyl-L-methionine-dependent methyltransferases"/>
    <property type="match status" value="1"/>
</dbReference>
<feature type="binding site" evidence="9">
    <location>
        <position position="56"/>
    </location>
    <ligand>
        <name>S-adenosyl-L-methionine</name>
        <dbReference type="ChEBI" id="CHEBI:59789"/>
    </ligand>
</feature>
<keyword evidence="2 9" id="KW-0489">Methyltransferase</keyword>
<keyword evidence="4 9" id="KW-0949">S-adenosyl-L-methionine</keyword>
<evidence type="ECO:0000256" key="8">
    <source>
        <dbReference type="ARBA" id="ARBA00061109"/>
    </source>
</evidence>
<dbReference type="GO" id="GO:0000179">
    <property type="term" value="F:rRNA (adenine-N6,N6-)-dimethyltransferase activity"/>
    <property type="evidence" value="ECO:0007669"/>
    <property type="project" value="UniProtKB-UniRule"/>
</dbReference>
<evidence type="ECO:0000256" key="1">
    <source>
        <dbReference type="ARBA" id="ARBA00022552"/>
    </source>
</evidence>
<feature type="binding site" evidence="9">
    <location>
        <position position="105"/>
    </location>
    <ligand>
        <name>S-adenosyl-L-methionine</name>
        <dbReference type="ChEBI" id="CHEBI:59789"/>
    </ligand>
</feature>
<gene>
    <name evidence="12" type="ORF">GSOID_T00026623001</name>
</gene>
<sequence>SGKTSKDSKTVTPGASQGLVFNTSGYGQHILKNPQVVQSMVEKAGVLPSDTILEIGPGTGNMTVKLLEKCKKVIALEVDERMVAEVQKRVMGTPLKHKLTIINKDALKAELPFFDLVVANLPYAISSPITFKLLLHRPMFRVAVLMFQKEFADRLVAQPGDKIYSRLSVAVQSLARVDRILKVGKNNFKPPPKVESTVVRIEPRRPPLPINFTQGEWDSMLRICFGRKNRIMKGEFTNKKVLETLEKNFQTHCSLQNKSLPMDFDFKELVIEAVESSDMAEKRARQEKA</sequence>
<feature type="binding site" evidence="9">
    <location>
        <position position="77"/>
    </location>
    <ligand>
        <name>S-adenosyl-L-methionine</name>
        <dbReference type="ChEBI" id="CHEBI:59789"/>
    </ligand>
</feature>
<proteinExistence type="inferred from homology"/>
<dbReference type="NCBIfam" id="TIGR00755">
    <property type="entry name" value="ksgA"/>
    <property type="match status" value="1"/>
</dbReference>
<dbReference type="Pfam" id="PF00398">
    <property type="entry name" value="RrnaAD"/>
    <property type="match status" value="1"/>
</dbReference>
<comment type="subunit">
    <text evidence="6">Part of the small subunit (SSU) processome, composed of more than 70 proteins and the RNA chaperone small nucleolar RNA (snoRNA) U3.</text>
</comment>
<accession>E4Z5A8</accession>
<reference evidence="12" key="1">
    <citation type="journal article" date="2010" name="Science">
        <title>Plasticity of animal genome architecture unmasked by rapid evolution of a pelagic tunicate.</title>
        <authorList>
            <person name="Denoeud F."/>
            <person name="Henriet S."/>
            <person name="Mungpakdee S."/>
            <person name="Aury J.M."/>
            <person name="Da Silva C."/>
            <person name="Brinkmann H."/>
            <person name="Mikhaleva J."/>
            <person name="Olsen L.C."/>
            <person name="Jubin C."/>
            <person name="Canestro C."/>
            <person name="Bouquet J.M."/>
            <person name="Danks G."/>
            <person name="Poulain J."/>
            <person name="Campsteijn C."/>
            <person name="Adamski M."/>
            <person name="Cross I."/>
            <person name="Yadetie F."/>
            <person name="Muffato M."/>
            <person name="Louis A."/>
            <person name="Butcher S."/>
            <person name="Tsagkogeorga G."/>
            <person name="Konrad A."/>
            <person name="Singh S."/>
            <person name="Jensen M.F."/>
            <person name="Cong E.H."/>
            <person name="Eikeseth-Otteraa H."/>
            <person name="Noel B."/>
            <person name="Anthouard V."/>
            <person name="Porcel B.M."/>
            <person name="Kachouri-Lafond R."/>
            <person name="Nishino A."/>
            <person name="Ugolini M."/>
            <person name="Chourrout P."/>
            <person name="Nishida H."/>
            <person name="Aasland R."/>
            <person name="Huzurbazar S."/>
            <person name="Westhof E."/>
            <person name="Delsuc F."/>
            <person name="Lehrach H."/>
            <person name="Reinhardt R."/>
            <person name="Weissenbach J."/>
            <person name="Roy S.W."/>
            <person name="Artiguenave F."/>
            <person name="Postlethwait J.H."/>
            <person name="Manak J.R."/>
            <person name="Thompson E.M."/>
            <person name="Jaillon O."/>
            <person name="Du Pasquier L."/>
            <person name="Boudinot P."/>
            <person name="Liberles D.A."/>
            <person name="Volff J.N."/>
            <person name="Philippe H."/>
            <person name="Lenhard B."/>
            <person name="Roest Crollius H."/>
            <person name="Wincker P."/>
            <person name="Chourrout D."/>
        </authorList>
    </citation>
    <scope>NUCLEOTIDE SEQUENCE [LARGE SCALE GENOMIC DNA]</scope>
</reference>
<feature type="binding site" evidence="9">
    <location>
        <position position="31"/>
    </location>
    <ligand>
        <name>S-adenosyl-L-methionine</name>
        <dbReference type="ChEBI" id="CHEBI:59789"/>
    </ligand>
</feature>
<dbReference type="EMBL" id="FN657611">
    <property type="protein sequence ID" value="CBY42886.1"/>
    <property type="molecule type" value="Genomic_DNA"/>
</dbReference>
<evidence type="ECO:0000313" key="12">
    <source>
        <dbReference type="EMBL" id="CBY42886.1"/>
    </source>
</evidence>
<evidence type="ECO:0000256" key="3">
    <source>
        <dbReference type="ARBA" id="ARBA00022679"/>
    </source>
</evidence>
<dbReference type="PANTHER" id="PTHR11727">
    <property type="entry name" value="DIMETHYLADENOSINE TRANSFERASE"/>
    <property type="match status" value="1"/>
</dbReference>
<dbReference type="CDD" id="cd02440">
    <property type="entry name" value="AdoMet_MTases"/>
    <property type="match status" value="1"/>
</dbReference>
<keyword evidence="5 9" id="KW-0694">RNA-binding</keyword>
<dbReference type="PROSITE" id="PS51689">
    <property type="entry name" value="SAM_RNA_A_N6_MT"/>
    <property type="match status" value="1"/>
</dbReference>